<dbReference type="AlphaFoldDB" id="A0A270NMW5"/>
<evidence type="ECO:0000313" key="1">
    <source>
        <dbReference type="EMBL" id="PAM72888.1"/>
    </source>
</evidence>
<dbReference type="EMBL" id="NJGC01000005">
    <property type="protein sequence ID" value="PAM72888.1"/>
    <property type="molecule type" value="Genomic_DNA"/>
</dbReference>
<reference evidence="1 2" key="1">
    <citation type="submission" date="2017-06" db="EMBL/GenBank/DDBJ databases">
        <title>Genome sequencing and assembly of Stenotrophomonas maltophilia DF07.</title>
        <authorList>
            <person name="Iyer R."/>
        </authorList>
    </citation>
    <scope>NUCLEOTIDE SEQUENCE [LARGE SCALE GENOMIC DNA]</scope>
    <source>
        <strain evidence="1 2">DF07</strain>
    </source>
</reference>
<gene>
    <name evidence="1" type="ORF">CEK00_06330</name>
</gene>
<accession>A0A270NMW5</accession>
<organism evidence="1 2">
    <name type="scientific">Stenotrophomonas maltophilia</name>
    <name type="common">Pseudomonas maltophilia</name>
    <name type="synonym">Xanthomonas maltophilia</name>
    <dbReference type="NCBI Taxonomy" id="40324"/>
    <lineage>
        <taxon>Bacteria</taxon>
        <taxon>Pseudomonadati</taxon>
        <taxon>Pseudomonadota</taxon>
        <taxon>Gammaproteobacteria</taxon>
        <taxon>Lysobacterales</taxon>
        <taxon>Lysobacteraceae</taxon>
        <taxon>Stenotrophomonas</taxon>
        <taxon>Stenotrophomonas maltophilia group</taxon>
    </lineage>
</organism>
<name>A0A270NMW5_STEMA</name>
<comment type="caution">
    <text evidence="1">The sequence shown here is derived from an EMBL/GenBank/DDBJ whole genome shotgun (WGS) entry which is preliminary data.</text>
</comment>
<evidence type="ECO:0000313" key="2">
    <source>
        <dbReference type="Proteomes" id="UP000216433"/>
    </source>
</evidence>
<sequence>MAARASTTPGAFLRVMQSTQLLPATDRCAYTVDTYAHGGRTLVQHYVVQGMGHAWSGSQSGLPFTDPKGRMQAQVSCAEPCTPPPHEPPRRAVGGLKKYCRWSLMRRGGHGARSIGHFSPTYKDVVL</sequence>
<proteinExistence type="predicted"/>
<protein>
    <submittedName>
        <fullName evidence="1">Uncharacterized protein</fullName>
    </submittedName>
</protein>
<dbReference type="Proteomes" id="UP000216433">
    <property type="component" value="Unassembled WGS sequence"/>
</dbReference>